<feature type="region of interest" description="Disordered" evidence="10">
    <location>
        <begin position="1"/>
        <end position="38"/>
    </location>
</feature>
<comment type="cofactor">
    <cofactor evidence="9">
        <name>Mg(2+)</name>
        <dbReference type="ChEBI" id="CHEBI:18420"/>
    </cofactor>
    <cofactor evidence="9">
        <name>Mn(2+)</name>
        <dbReference type="ChEBI" id="CHEBI:29035"/>
    </cofactor>
</comment>
<evidence type="ECO:0000256" key="8">
    <source>
        <dbReference type="ARBA" id="ARBA00048543"/>
    </source>
</evidence>
<comment type="similarity">
    <text evidence="2 9">Belongs to the DXR family.</text>
</comment>
<dbReference type="InterPro" id="IPR036169">
    <property type="entry name" value="DXPR_C_sf"/>
</dbReference>
<keyword evidence="6 9" id="KW-0464">Manganese</keyword>
<evidence type="ECO:0000259" key="13">
    <source>
        <dbReference type="Pfam" id="PF13288"/>
    </source>
</evidence>
<evidence type="ECO:0000313" key="14">
    <source>
        <dbReference type="EMBL" id="QDV43105.1"/>
    </source>
</evidence>
<dbReference type="OrthoDB" id="9806546at2"/>
<dbReference type="PIRSF" id="PIRSF006205">
    <property type="entry name" value="Dxp_reductismrs"/>
    <property type="match status" value="1"/>
</dbReference>
<dbReference type="SUPFAM" id="SSF51735">
    <property type="entry name" value="NAD(P)-binding Rossmann-fold domains"/>
    <property type="match status" value="1"/>
</dbReference>
<feature type="binding site" evidence="9">
    <location>
        <position position="48"/>
    </location>
    <ligand>
        <name>NADPH</name>
        <dbReference type="ChEBI" id="CHEBI:57783"/>
    </ligand>
</feature>
<evidence type="ECO:0000256" key="6">
    <source>
        <dbReference type="ARBA" id="ARBA00023211"/>
    </source>
</evidence>
<feature type="binding site" evidence="9">
    <location>
        <position position="267"/>
    </location>
    <ligand>
        <name>1-deoxy-D-xylulose 5-phosphate</name>
        <dbReference type="ChEBI" id="CHEBI:57792"/>
    </ligand>
</feature>
<feature type="binding site" evidence="9">
    <location>
        <position position="50"/>
    </location>
    <ligand>
        <name>NADPH</name>
        <dbReference type="ChEBI" id="CHEBI:57783"/>
    </ligand>
</feature>
<accession>A0A518HQH0</accession>
<dbReference type="GO" id="GO:0070402">
    <property type="term" value="F:NADPH binding"/>
    <property type="evidence" value="ECO:0007669"/>
    <property type="project" value="InterPro"/>
</dbReference>
<dbReference type="Proteomes" id="UP000319004">
    <property type="component" value="Chromosome"/>
</dbReference>
<keyword evidence="7 9" id="KW-0414">Isoprene biosynthesis</keyword>
<feature type="binding site" evidence="9">
    <location>
        <position position="51"/>
    </location>
    <ligand>
        <name>NADPH</name>
        <dbReference type="ChEBI" id="CHEBI:57783"/>
    </ligand>
</feature>
<feature type="binding site" evidence="9">
    <location>
        <position position="201"/>
    </location>
    <ligand>
        <name>Mn(2+)</name>
        <dbReference type="ChEBI" id="CHEBI:29035"/>
    </ligand>
</feature>
<sequence>MIKVSRDSTGADGTVAVTKLSTVPPRESESSADRSQRSTVNVAVLGATGSIGTSTAEVIGHLNRIDPDHAWRLWAASGHNNLDVLETLAGQAGRDGRAPARLIFSDPSSISPETATRRFESLLGEPGGLRFGPDQLVDAARDADVDVVVAAIVGRAGLESTVAAVEAGKRVALANKETLVVAGGLVSEKAAQSDAQLLPVDSEHSAIWQCIAHSPSPAKRLILTASGGPFRSASAAEMREATPDGALAHPTWQMGRKISIDSATMMNKALEIIEARWLFDVSADQIEVMIHPQSIIHSMVEFQDSSVLAQLSPPDMRLPIQYALTHPRRLRCPTPPLDRQQTWDLSLQPVDLDRFPALTLGFEVARVGGTAGAVVNAANEVAVGLFLDGEIRFTDIVPLCQKTLENHTFEQRPGLARLLELDQWARQETRHCAERLSSPPRR</sequence>
<dbReference type="InterPro" id="IPR026877">
    <property type="entry name" value="DXPR_C"/>
</dbReference>
<feature type="binding site" evidence="9">
    <location>
        <position position="255"/>
    </location>
    <ligand>
        <name>NADPH</name>
        <dbReference type="ChEBI" id="CHEBI:57783"/>
    </ligand>
</feature>
<evidence type="ECO:0000313" key="15">
    <source>
        <dbReference type="Proteomes" id="UP000319004"/>
    </source>
</evidence>
<evidence type="ECO:0000256" key="5">
    <source>
        <dbReference type="ARBA" id="ARBA00023002"/>
    </source>
</evidence>
<feature type="binding site" evidence="9">
    <location>
        <position position="226"/>
    </location>
    <ligand>
        <name>1-deoxy-D-xylulose 5-phosphate</name>
        <dbReference type="ChEBI" id="CHEBI:57792"/>
    </ligand>
</feature>
<reference evidence="14 15" key="1">
    <citation type="submission" date="2019-03" db="EMBL/GenBank/DDBJ databases">
        <title>Deep-cultivation of Planctomycetes and their phenomic and genomic characterization uncovers novel biology.</title>
        <authorList>
            <person name="Wiegand S."/>
            <person name="Jogler M."/>
            <person name="Boedeker C."/>
            <person name="Pinto D."/>
            <person name="Vollmers J."/>
            <person name="Rivas-Marin E."/>
            <person name="Kohn T."/>
            <person name="Peeters S.H."/>
            <person name="Heuer A."/>
            <person name="Rast P."/>
            <person name="Oberbeckmann S."/>
            <person name="Bunk B."/>
            <person name="Jeske O."/>
            <person name="Meyerdierks A."/>
            <person name="Storesund J.E."/>
            <person name="Kallscheuer N."/>
            <person name="Luecker S."/>
            <person name="Lage O.M."/>
            <person name="Pohl T."/>
            <person name="Merkel B.J."/>
            <person name="Hornburger P."/>
            <person name="Mueller R.-W."/>
            <person name="Bruemmer F."/>
            <person name="Labrenz M."/>
            <person name="Spormann A.M."/>
            <person name="Op den Camp H."/>
            <person name="Overmann J."/>
            <person name="Amann R."/>
            <person name="Jetten M.S.M."/>
            <person name="Mascher T."/>
            <person name="Medema M.H."/>
            <person name="Devos D.P."/>
            <person name="Kaster A.-K."/>
            <person name="Ovreas L."/>
            <person name="Rohde M."/>
            <person name="Galperin M.Y."/>
            <person name="Jogler C."/>
        </authorList>
    </citation>
    <scope>NUCLEOTIDE SEQUENCE [LARGE SCALE GENOMIC DNA]</scope>
    <source>
        <strain evidence="14 15">Enr13</strain>
    </source>
</reference>
<protein>
    <recommendedName>
        <fullName evidence="9">1-deoxy-D-xylulose 5-phosphate reductoisomerase</fullName>
        <shortName evidence="9">DXP reductoisomerase</shortName>
        <ecNumber evidence="9">1.1.1.267</ecNumber>
    </recommendedName>
    <alternativeName>
        <fullName evidence="9">1-deoxyxylulose-5-phosphate reductoisomerase</fullName>
    </alternativeName>
    <alternativeName>
        <fullName evidence="9">2-C-methyl-D-erythritol 4-phosphate synthase</fullName>
    </alternativeName>
</protein>
<evidence type="ECO:0000259" key="12">
    <source>
        <dbReference type="Pfam" id="PF08436"/>
    </source>
</evidence>
<feature type="binding site" evidence="9">
    <location>
        <position position="203"/>
    </location>
    <ligand>
        <name>Mn(2+)</name>
        <dbReference type="ChEBI" id="CHEBI:29035"/>
    </ligand>
</feature>
<feature type="compositionally biased region" description="Basic and acidic residues" evidence="10">
    <location>
        <begin position="26"/>
        <end position="36"/>
    </location>
</feature>
<dbReference type="InterPro" id="IPR013644">
    <property type="entry name" value="DXP_reductoisomerase_C"/>
</dbReference>
<dbReference type="EC" id="1.1.1.267" evidence="9"/>
<evidence type="ECO:0000256" key="3">
    <source>
        <dbReference type="ARBA" id="ARBA00022723"/>
    </source>
</evidence>
<evidence type="ECO:0000256" key="7">
    <source>
        <dbReference type="ARBA" id="ARBA00023229"/>
    </source>
</evidence>
<dbReference type="Gene3D" id="3.40.50.720">
    <property type="entry name" value="NAD(P)-binding Rossmann-like Domain"/>
    <property type="match status" value="1"/>
</dbReference>
<evidence type="ECO:0000256" key="4">
    <source>
        <dbReference type="ARBA" id="ARBA00022857"/>
    </source>
</evidence>
<proteinExistence type="inferred from homology"/>
<feature type="domain" description="1-deoxy-D-xylulose 5-phosphate reductoisomerase C-terminal" evidence="12">
    <location>
        <begin position="197"/>
        <end position="279"/>
    </location>
</feature>
<dbReference type="Pfam" id="PF08436">
    <property type="entry name" value="DXP_redisom_C"/>
    <property type="match status" value="1"/>
</dbReference>
<feature type="binding site" evidence="9">
    <location>
        <position position="203"/>
    </location>
    <ligand>
        <name>1-deoxy-D-xylulose 5-phosphate</name>
        <dbReference type="ChEBI" id="CHEBI:57792"/>
    </ligand>
</feature>
<dbReference type="GO" id="GO:0030604">
    <property type="term" value="F:1-deoxy-D-xylulose-5-phosphate reductoisomerase activity"/>
    <property type="evidence" value="ECO:0007669"/>
    <property type="project" value="UniProtKB-UniRule"/>
</dbReference>
<keyword evidence="4 9" id="KW-0521">NADP</keyword>
<feature type="binding site" evidence="9">
    <location>
        <position position="49"/>
    </location>
    <ligand>
        <name>NADPH</name>
        <dbReference type="ChEBI" id="CHEBI:57783"/>
    </ligand>
</feature>
<keyword evidence="3 9" id="KW-0479">Metal-binding</keyword>
<feature type="binding site" evidence="9">
    <location>
        <position position="177"/>
    </location>
    <ligand>
        <name>NADPH</name>
        <dbReference type="ChEBI" id="CHEBI:57783"/>
    </ligand>
</feature>
<feature type="binding site" evidence="9">
    <location>
        <position position="175"/>
    </location>
    <ligand>
        <name>NADPH</name>
        <dbReference type="ChEBI" id="CHEBI:57783"/>
    </ligand>
</feature>
<evidence type="ECO:0000259" key="11">
    <source>
        <dbReference type="Pfam" id="PF02670"/>
    </source>
</evidence>
<feature type="binding site" evidence="9">
    <location>
        <position position="176"/>
    </location>
    <ligand>
        <name>1-deoxy-D-xylulose 5-phosphate</name>
        <dbReference type="ChEBI" id="CHEBI:57792"/>
    </ligand>
</feature>
<dbReference type="PANTHER" id="PTHR30525">
    <property type="entry name" value="1-DEOXY-D-XYLULOSE 5-PHOSPHATE REDUCTOISOMERASE"/>
    <property type="match status" value="1"/>
</dbReference>
<organism evidence="14 15">
    <name type="scientific">Stieleria neptunia</name>
    <dbReference type="NCBI Taxonomy" id="2527979"/>
    <lineage>
        <taxon>Bacteria</taxon>
        <taxon>Pseudomonadati</taxon>
        <taxon>Planctomycetota</taxon>
        <taxon>Planctomycetia</taxon>
        <taxon>Pirellulales</taxon>
        <taxon>Pirellulaceae</taxon>
        <taxon>Stieleria</taxon>
    </lineage>
</organism>
<dbReference type="Pfam" id="PF02670">
    <property type="entry name" value="DXP_reductoisom"/>
    <property type="match status" value="1"/>
</dbReference>
<dbReference type="GO" id="GO:0016853">
    <property type="term" value="F:isomerase activity"/>
    <property type="evidence" value="ECO:0007669"/>
    <property type="project" value="UniProtKB-KW"/>
</dbReference>
<dbReference type="InterPro" id="IPR036291">
    <property type="entry name" value="NAD(P)-bd_dom_sf"/>
</dbReference>
<dbReference type="AlphaFoldDB" id="A0A518HQH0"/>
<comment type="function">
    <text evidence="9">Catalyzes the NADPH-dependent rearrangement and reduction of 1-deoxy-D-xylulose-5-phosphate (DXP) to 2-C-methyl-D-erythritol 4-phosphate (MEP).</text>
</comment>
<keyword evidence="14" id="KW-0413">Isomerase</keyword>
<evidence type="ECO:0000256" key="10">
    <source>
        <dbReference type="SAM" id="MobiDB-lite"/>
    </source>
</evidence>
<keyword evidence="9" id="KW-0460">Magnesium</keyword>
<dbReference type="PANTHER" id="PTHR30525:SF0">
    <property type="entry name" value="1-DEOXY-D-XYLULOSE 5-PHOSPHATE REDUCTOISOMERASE, CHLOROPLASTIC"/>
    <property type="match status" value="1"/>
</dbReference>
<feature type="binding site" evidence="9">
    <location>
        <position position="268"/>
    </location>
    <ligand>
        <name>1-deoxy-D-xylulose 5-phosphate</name>
        <dbReference type="ChEBI" id="CHEBI:57792"/>
    </ligand>
</feature>
<dbReference type="UniPathway" id="UPA00056">
    <property type="reaction ID" value="UER00092"/>
</dbReference>
<name>A0A518HQH0_9BACT</name>
<feature type="binding site" evidence="9">
    <location>
        <position position="271"/>
    </location>
    <ligand>
        <name>Mn(2+)</name>
        <dbReference type="ChEBI" id="CHEBI:29035"/>
    </ligand>
</feature>
<feature type="domain" description="1-deoxy-D-xylulose 5-phosphate reductoisomerase N-terminal" evidence="11">
    <location>
        <begin position="42"/>
        <end position="183"/>
    </location>
</feature>
<dbReference type="SUPFAM" id="SSF69055">
    <property type="entry name" value="1-deoxy-D-xylulose-5-phosphate reductoisomerase, C-terminal domain"/>
    <property type="match status" value="1"/>
</dbReference>
<feature type="binding site" evidence="9">
    <location>
        <position position="262"/>
    </location>
    <ligand>
        <name>1-deoxy-D-xylulose 5-phosphate</name>
        <dbReference type="ChEBI" id="CHEBI:57792"/>
    </ligand>
</feature>
<keyword evidence="5 9" id="KW-0560">Oxidoreductase</keyword>
<evidence type="ECO:0000256" key="2">
    <source>
        <dbReference type="ARBA" id="ARBA00006825"/>
    </source>
</evidence>
<dbReference type="Pfam" id="PF13288">
    <property type="entry name" value="DXPR_C"/>
    <property type="match status" value="1"/>
</dbReference>
<dbReference type="SUPFAM" id="SSF55347">
    <property type="entry name" value="Glyceraldehyde-3-phosphate dehydrogenase-like, C-terminal domain"/>
    <property type="match status" value="1"/>
</dbReference>
<feature type="domain" description="DXP reductoisomerase C-terminal" evidence="13">
    <location>
        <begin position="311"/>
        <end position="427"/>
    </location>
</feature>
<dbReference type="KEGG" id="snep:Enr13x_29590"/>
<dbReference type="GO" id="GO:0051484">
    <property type="term" value="P:isopentenyl diphosphate biosynthetic process, methylerythritol 4-phosphate pathway involved in terpenoid biosynthetic process"/>
    <property type="evidence" value="ECO:0007669"/>
    <property type="project" value="TreeGrafter"/>
</dbReference>
<dbReference type="Gene3D" id="1.10.1740.10">
    <property type="match status" value="1"/>
</dbReference>
<evidence type="ECO:0000256" key="1">
    <source>
        <dbReference type="ARBA" id="ARBA00005094"/>
    </source>
</evidence>
<dbReference type="EMBL" id="CP037423">
    <property type="protein sequence ID" value="QDV43105.1"/>
    <property type="molecule type" value="Genomic_DNA"/>
</dbReference>
<feature type="binding site" evidence="9">
    <location>
        <position position="249"/>
    </location>
    <ligand>
        <name>1-deoxy-D-xylulose 5-phosphate</name>
        <dbReference type="ChEBI" id="CHEBI:57792"/>
    </ligand>
</feature>
<dbReference type="NCBIfam" id="TIGR00243">
    <property type="entry name" value="Dxr"/>
    <property type="match status" value="1"/>
</dbReference>
<comment type="catalytic activity">
    <reaction evidence="8">
        <text>2-C-methyl-D-erythritol 4-phosphate + NADP(+) = 1-deoxy-D-xylulose 5-phosphate + NADPH + H(+)</text>
        <dbReference type="Rhea" id="RHEA:13717"/>
        <dbReference type="ChEBI" id="CHEBI:15378"/>
        <dbReference type="ChEBI" id="CHEBI:57783"/>
        <dbReference type="ChEBI" id="CHEBI:57792"/>
        <dbReference type="ChEBI" id="CHEBI:58262"/>
        <dbReference type="ChEBI" id="CHEBI:58349"/>
        <dbReference type="EC" id="1.1.1.267"/>
    </reaction>
    <physiologicalReaction direction="right-to-left" evidence="8">
        <dbReference type="Rhea" id="RHEA:13719"/>
    </physiologicalReaction>
</comment>
<comment type="caution">
    <text evidence="9">Lacks conserved residue(s) required for the propagation of feature annotation.</text>
</comment>
<evidence type="ECO:0000256" key="9">
    <source>
        <dbReference type="HAMAP-Rule" id="MF_00183"/>
    </source>
</evidence>
<dbReference type="GO" id="GO:0030145">
    <property type="term" value="F:manganese ion binding"/>
    <property type="evidence" value="ECO:0007669"/>
    <property type="project" value="TreeGrafter"/>
</dbReference>
<feature type="binding site" evidence="9">
    <location>
        <position position="271"/>
    </location>
    <ligand>
        <name>1-deoxy-D-xylulose 5-phosphate</name>
        <dbReference type="ChEBI" id="CHEBI:57792"/>
    </ligand>
</feature>
<feature type="binding site" evidence="9">
    <location>
        <position position="81"/>
    </location>
    <ligand>
        <name>NADPH</name>
        <dbReference type="ChEBI" id="CHEBI:57783"/>
    </ligand>
</feature>
<dbReference type="HAMAP" id="MF_00183">
    <property type="entry name" value="DXP_reductoisom"/>
    <property type="match status" value="1"/>
</dbReference>
<keyword evidence="15" id="KW-1185">Reference proteome</keyword>
<gene>
    <name evidence="9 14" type="primary">dxr</name>
    <name evidence="14" type="ORF">Enr13x_29590</name>
</gene>
<dbReference type="InterPro" id="IPR013512">
    <property type="entry name" value="DXP_reductoisomerase_N"/>
</dbReference>
<dbReference type="InterPro" id="IPR003821">
    <property type="entry name" value="DXP_reductoisomerase"/>
</dbReference>
<comment type="pathway">
    <text evidence="1 9">Isoprenoid biosynthesis; isopentenyl diphosphate biosynthesis via DXP pathway; isopentenyl diphosphate from 1-deoxy-D-xylulose 5-phosphate: step 1/6.</text>
</comment>
<feature type="binding site" evidence="9">
    <location>
        <position position="202"/>
    </location>
    <ligand>
        <name>1-deoxy-D-xylulose 5-phosphate</name>
        <dbReference type="ChEBI" id="CHEBI:57792"/>
    </ligand>
</feature>